<accession>A0ABW7NA14</accession>
<reference evidence="1 2" key="1">
    <citation type="journal article" date="2013" name="Int. J. Syst. Evol. Microbiol.">
        <title>Marinoscillum luteum sp. nov., isolated from marine sediment.</title>
        <authorList>
            <person name="Cha I.T."/>
            <person name="Park S.J."/>
            <person name="Kim S.J."/>
            <person name="Kim J.G."/>
            <person name="Jung M.Y."/>
            <person name="Shin K.S."/>
            <person name="Kwon K.K."/>
            <person name="Yang S.H."/>
            <person name="Seo Y.S."/>
            <person name="Rhee S.K."/>
        </authorList>
    </citation>
    <scope>NUCLEOTIDE SEQUENCE [LARGE SCALE GENOMIC DNA]</scope>
    <source>
        <strain evidence="1 2">KCTC 23939</strain>
    </source>
</reference>
<keyword evidence="2" id="KW-1185">Reference proteome</keyword>
<evidence type="ECO:0000313" key="1">
    <source>
        <dbReference type="EMBL" id="MFH6984201.1"/>
    </source>
</evidence>
<comment type="caution">
    <text evidence="1">The sequence shown here is derived from an EMBL/GenBank/DDBJ whole genome shotgun (WGS) entry which is preliminary data.</text>
</comment>
<dbReference type="Proteomes" id="UP001610063">
    <property type="component" value="Unassembled WGS sequence"/>
</dbReference>
<sequence>MNTSDNHDEQSSAVKLASGSYDLIQKDLGIADELDFDPGEDPFGQLHAFLTPRIQHLLDHDFGYLINAMYRIDISEEVLKEILEHSKPGQIASDIAERVIAREKMKMETRMMYSGNKKM</sequence>
<dbReference type="RefSeq" id="WP_395417597.1">
    <property type="nucleotide sequence ID" value="NZ_JBIPKE010000017.1"/>
</dbReference>
<dbReference type="EMBL" id="JBIPKE010000017">
    <property type="protein sequence ID" value="MFH6984201.1"/>
    <property type="molecule type" value="Genomic_DNA"/>
</dbReference>
<organism evidence="1 2">
    <name type="scientific">Marinoscillum luteum</name>
    <dbReference type="NCBI Taxonomy" id="861051"/>
    <lineage>
        <taxon>Bacteria</taxon>
        <taxon>Pseudomonadati</taxon>
        <taxon>Bacteroidota</taxon>
        <taxon>Cytophagia</taxon>
        <taxon>Cytophagales</taxon>
        <taxon>Reichenbachiellaceae</taxon>
        <taxon>Marinoscillum</taxon>
    </lineage>
</organism>
<evidence type="ECO:0000313" key="2">
    <source>
        <dbReference type="Proteomes" id="UP001610063"/>
    </source>
</evidence>
<protein>
    <submittedName>
        <fullName evidence="1">Uncharacterized protein</fullName>
    </submittedName>
</protein>
<proteinExistence type="predicted"/>
<gene>
    <name evidence="1" type="ORF">ACHKAR_12170</name>
</gene>
<name>A0ABW7NA14_9BACT</name>